<dbReference type="AlphaFoldDB" id="A0A2I1RF46"/>
<evidence type="ECO:0000313" key="3">
    <source>
        <dbReference type="EMBL" id="PKZ67745.1"/>
    </source>
</evidence>
<organism evidence="3 4">
    <name type="scientific">Faucicola osloensis</name>
    <name type="common">Moraxella osloensis</name>
    <dbReference type="NCBI Taxonomy" id="34062"/>
    <lineage>
        <taxon>Bacteria</taxon>
        <taxon>Pseudomonadati</taxon>
        <taxon>Pseudomonadota</taxon>
        <taxon>Gammaproteobacteria</taxon>
        <taxon>Moraxellales</taxon>
        <taxon>Moraxellaceae</taxon>
        <taxon>Faucicola</taxon>
    </lineage>
</organism>
<dbReference type="InterPro" id="IPR009057">
    <property type="entry name" value="Homeodomain-like_sf"/>
</dbReference>
<feature type="coiled-coil region" evidence="2">
    <location>
        <begin position="48"/>
        <end position="75"/>
    </location>
</feature>
<name>A0A2I1RF46_FAUOS</name>
<dbReference type="GO" id="GO:0006313">
    <property type="term" value="P:DNA transposition"/>
    <property type="evidence" value="ECO:0007669"/>
    <property type="project" value="InterPro"/>
</dbReference>
<dbReference type="Proteomes" id="UP000234914">
    <property type="component" value="Unassembled WGS sequence"/>
</dbReference>
<evidence type="ECO:0000256" key="1">
    <source>
        <dbReference type="ARBA" id="ARBA00009964"/>
    </source>
</evidence>
<comment type="similarity">
    <text evidence="1">Belongs to the transposase 8 family.</text>
</comment>
<proteinExistence type="inferred from homology"/>
<gene>
    <name evidence="3" type="ORF">CYJ96_12100</name>
</gene>
<dbReference type="EMBL" id="PKJS01000025">
    <property type="protein sequence ID" value="PKZ67745.1"/>
    <property type="molecule type" value="Genomic_DNA"/>
</dbReference>
<dbReference type="InterPro" id="IPR002514">
    <property type="entry name" value="Transposase_8"/>
</dbReference>
<dbReference type="InterPro" id="IPR052546">
    <property type="entry name" value="Transposase_8_domain"/>
</dbReference>
<dbReference type="Pfam" id="PF01527">
    <property type="entry name" value="HTH_Tnp_1"/>
    <property type="match status" value="1"/>
</dbReference>
<dbReference type="PANTHER" id="PTHR33609">
    <property type="entry name" value="LOW CALCIUM RESPONSE LOCUS PROTEIN S"/>
    <property type="match status" value="1"/>
</dbReference>
<protein>
    <recommendedName>
        <fullName evidence="5">Transposase</fullName>
    </recommendedName>
</protein>
<evidence type="ECO:0000256" key="2">
    <source>
        <dbReference type="SAM" id="Coils"/>
    </source>
</evidence>
<keyword evidence="2" id="KW-0175">Coiled coil</keyword>
<dbReference type="GO" id="GO:0003677">
    <property type="term" value="F:DNA binding"/>
    <property type="evidence" value="ECO:0007669"/>
    <property type="project" value="InterPro"/>
</dbReference>
<sequence>MSKRMTESQIVAILKEADVGVPVKELCRQHGIASSTFYKWKAKYGGMEASDVRRLKELEEENRRLKQMYAELSLKSQLQAEIIKKL</sequence>
<dbReference type="SUPFAM" id="SSF46689">
    <property type="entry name" value="Homeodomain-like"/>
    <property type="match status" value="1"/>
</dbReference>
<evidence type="ECO:0000313" key="4">
    <source>
        <dbReference type="Proteomes" id="UP000234914"/>
    </source>
</evidence>
<reference evidence="3 4" key="1">
    <citation type="submission" date="2017-12" db="EMBL/GenBank/DDBJ databases">
        <title>Phylogenetic diversity of female urinary microbiome.</title>
        <authorList>
            <person name="Thomas-White K."/>
            <person name="Wolfe A.J."/>
        </authorList>
    </citation>
    <scope>NUCLEOTIDE SEQUENCE [LARGE SCALE GENOMIC DNA]</scope>
    <source>
        <strain evidence="3 4">UMB0416</strain>
    </source>
</reference>
<dbReference type="PANTHER" id="PTHR33609:SF1">
    <property type="entry name" value="TRANSPOSASE"/>
    <property type="match status" value="1"/>
</dbReference>
<comment type="caution">
    <text evidence="3">The sequence shown here is derived from an EMBL/GenBank/DDBJ whole genome shotgun (WGS) entry which is preliminary data.</text>
</comment>
<dbReference type="GO" id="GO:0004803">
    <property type="term" value="F:transposase activity"/>
    <property type="evidence" value="ECO:0007669"/>
    <property type="project" value="InterPro"/>
</dbReference>
<evidence type="ECO:0008006" key="5">
    <source>
        <dbReference type="Google" id="ProtNLM"/>
    </source>
</evidence>
<accession>A0A2I1RF46</accession>